<name>A0A0X8GYG5_9FIRM</name>
<dbReference type="Proteomes" id="UP000063781">
    <property type="component" value="Chromosome"/>
</dbReference>
<keyword evidence="5 10" id="KW-0328">Glycosyltransferase</keyword>
<dbReference type="Gene3D" id="3.20.20.80">
    <property type="entry name" value="Glycosidases"/>
    <property type="match status" value="1"/>
</dbReference>
<keyword evidence="12" id="KW-1185">Reference proteome</keyword>
<evidence type="ECO:0000256" key="9">
    <source>
        <dbReference type="ARBA" id="ARBA00031501"/>
    </source>
</evidence>
<evidence type="ECO:0000256" key="4">
    <source>
        <dbReference type="ARBA" id="ARBA00020295"/>
    </source>
</evidence>
<comment type="catalytic activity">
    <reaction evidence="1 10">
        <text>Transfers a segment of a (1-&gt;4)-alpha-D-glucan to a new position in an acceptor, which may be glucose or a (1-&gt;4)-alpha-D-glucan.</text>
        <dbReference type="EC" id="2.4.1.25"/>
    </reaction>
</comment>
<dbReference type="InterPro" id="IPR017853">
    <property type="entry name" value="GH"/>
</dbReference>
<dbReference type="AlphaFoldDB" id="A0A0X8GYG5"/>
<dbReference type="PANTHER" id="PTHR32438:SF5">
    <property type="entry name" value="4-ALPHA-GLUCANOTRANSFERASE DPE1, CHLOROPLASTIC_AMYLOPLASTIC"/>
    <property type="match status" value="1"/>
</dbReference>
<comment type="similarity">
    <text evidence="2 10">Belongs to the disproportionating enzyme family.</text>
</comment>
<gene>
    <name evidence="11" type="ORF">AOC36_01585</name>
</gene>
<evidence type="ECO:0000256" key="8">
    <source>
        <dbReference type="ARBA" id="ARBA00031423"/>
    </source>
</evidence>
<sequence>MNNRRGGILLAVSSLPGSFGIGDLGKHAYEWIDKLSSTHASLWQILPLNPLGYGNSPYQSYSAFAGDEIYISVEKLYQALGLSVPSFDVKTGHVDYDAVRIKKDVFLKEAYAHFVPDENYEKFVKETAWLHDYAVFMSLRTINGFVSWTQWTRLIPDEDIVNYHKFLQYIFMEQWLELKAYANAKDVLIMGDIPIYLGHDSADVYFNRDLFFLDEDGTSTLVAGVPPDYFSDEGQLWGNPIYAWERMAKDNYRYWVDRLSWNQTMFDIIRIDHFRAFDTYWVVDGKSTTAKDGEWRIGPRNQFFDSMYAQIPDLKIVVEDLGDLRPEVLELRDDYKLKGMQIIQYSIKKEEIERDKTMPQNLLIYTGTHDNQPIGGWVQDNTWKRRMEVRRDIGKCGIKDFNFIDRVCHYTLSLNADYAILPMQDILRLGNAARMNAPGTVGSPNWEWKVVDFDDEFNKRLLKFKIMMEQTNRN</sequence>
<evidence type="ECO:0000313" key="11">
    <source>
        <dbReference type="EMBL" id="AMC92723.1"/>
    </source>
</evidence>
<dbReference type="EMBL" id="CP013213">
    <property type="protein sequence ID" value="AMC92723.1"/>
    <property type="molecule type" value="Genomic_DNA"/>
</dbReference>
<dbReference type="PANTHER" id="PTHR32438">
    <property type="entry name" value="4-ALPHA-GLUCANOTRANSFERASE DPE1, CHLOROPLASTIC/AMYLOPLASTIC"/>
    <property type="match status" value="1"/>
</dbReference>
<proteinExistence type="inferred from homology"/>
<keyword evidence="7 10" id="KW-0119">Carbohydrate metabolism</keyword>
<evidence type="ECO:0000256" key="10">
    <source>
        <dbReference type="RuleBase" id="RU361207"/>
    </source>
</evidence>
<evidence type="ECO:0000256" key="1">
    <source>
        <dbReference type="ARBA" id="ARBA00000439"/>
    </source>
</evidence>
<dbReference type="RefSeq" id="WP_067630477.1">
    <property type="nucleotide sequence ID" value="NZ_CP013213.1"/>
</dbReference>
<dbReference type="STRING" id="1514105.AOC36_01585"/>
<accession>A0A0X8GYG5</accession>
<dbReference type="GO" id="GO:0004134">
    <property type="term" value="F:4-alpha-glucanotransferase activity"/>
    <property type="evidence" value="ECO:0007669"/>
    <property type="project" value="UniProtKB-EC"/>
</dbReference>
<dbReference type="OrthoDB" id="9811841at2"/>
<organism evidence="11 12">
    <name type="scientific">Erysipelothrix larvae</name>
    <dbReference type="NCBI Taxonomy" id="1514105"/>
    <lineage>
        <taxon>Bacteria</taxon>
        <taxon>Bacillati</taxon>
        <taxon>Bacillota</taxon>
        <taxon>Erysipelotrichia</taxon>
        <taxon>Erysipelotrichales</taxon>
        <taxon>Erysipelotrichaceae</taxon>
        <taxon>Erysipelothrix</taxon>
    </lineage>
</organism>
<evidence type="ECO:0000256" key="5">
    <source>
        <dbReference type="ARBA" id="ARBA00022676"/>
    </source>
</evidence>
<dbReference type="Pfam" id="PF02446">
    <property type="entry name" value="Glyco_hydro_77"/>
    <property type="match status" value="1"/>
</dbReference>
<reference evidence="11 12" key="1">
    <citation type="submission" date="2015-10" db="EMBL/GenBank/DDBJ databases">
        <title>Erysipelothrix larvae sp. LV19 isolated from the larval gut of the rhinoceros beetle, Trypoxylus dichotomus.</title>
        <authorList>
            <person name="Lim S."/>
            <person name="Kim B.-C."/>
        </authorList>
    </citation>
    <scope>NUCLEOTIDE SEQUENCE [LARGE SCALE GENOMIC DNA]</scope>
    <source>
        <strain evidence="11 12">LV19</strain>
    </source>
</reference>
<keyword evidence="6 10" id="KW-0808">Transferase</keyword>
<dbReference type="NCBIfam" id="TIGR00217">
    <property type="entry name" value="malQ"/>
    <property type="match status" value="1"/>
</dbReference>
<dbReference type="SUPFAM" id="SSF51445">
    <property type="entry name" value="(Trans)glycosidases"/>
    <property type="match status" value="1"/>
</dbReference>
<dbReference type="KEGG" id="erl:AOC36_01585"/>
<dbReference type="EC" id="2.4.1.25" evidence="3 10"/>
<evidence type="ECO:0000256" key="2">
    <source>
        <dbReference type="ARBA" id="ARBA00005684"/>
    </source>
</evidence>
<evidence type="ECO:0000313" key="12">
    <source>
        <dbReference type="Proteomes" id="UP000063781"/>
    </source>
</evidence>
<protein>
    <recommendedName>
        <fullName evidence="4 10">4-alpha-glucanotransferase</fullName>
        <ecNumber evidence="3 10">2.4.1.25</ecNumber>
    </recommendedName>
    <alternativeName>
        <fullName evidence="8 10">Amylomaltase</fullName>
    </alternativeName>
    <alternativeName>
        <fullName evidence="9 10">Disproportionating enzyme</fullName>
    </alternativeName>
</protein>
<dbReference type="InterPro" id="IPR003385">
    <property type="entry name" value="Glyco_hydro_77"/>
</dbReference>
<evidence type="ECO:0000256" key="3">
    <source>
        <dbReference type="ARBA" id="ARBA00012560"/>
    </source>
</evidence>
<evidence type="ECO:0000256" key="6">
    <source>
        <dbReference type="ARBA" id="ARBA00022679"/>
    </source>
</evidence>
<dbReference type="NCBIfam" id="NF011080">
    <property type="entry name" value="PRK14508.1-3"/>
    <property type="match status" value="1"/>
</dbReference>
<dbReference type="GO" id="GO:0005975">
    <property type="term" value="P:carbohydrate metabolic process"/>
    <property type="evidence" value="ECO:0007669"/>
    <property type="project" value="InterPro"/>
</dbReference>
<evidence type="ECO:0000256" key="7">
    <source>
        <dbReference type="ARBA" id="ARBA00023277"/>
    </source>
</evidence>